<dbReference type="EMBL" id="JAUJEB010000001">
    <property type="protein sequence ID" value="MDN5212144.1"/>
    <property type="molecule type" value="Genomic_DNA"/>
</dbReference>
<accession>A0ABT8L353</accession>
<organism evidence="2 3">
    <name type="scientific">Agaribacillus aureus</name>
    <dbReference type="NCBI Taxonomy" id="3051825"/>
    <lineage>
        <taxon>Bacteria</taxon>
        <taxon>Pseudomonadati</taxon>
        <taxon>Bacteroidota</taxon>
        <taxon>Cytophagia</taxon>
        <taxon>Cytophagales</taxon>
        <taxon>Splendidivirgaceae</taxon>
        <taxon>Agaribacillus</taxon>
    </lineage>
</organism>
<protein>
    <submittedName>
        <fullName evidence="2">DUF4835 family protein</fullName>
    </submittedName>
</protein>
<dbReference type="Pfam" id="PF16119">
    <property type="entry name" value="DUF4835"/>
    <property type="match status" value="1"/>
</dbReference>
<keyword evidence="3" id="KW-1185">Reference proteome</keyword>
<feature type="chain" id="PRO_5045644757" evidence="1">
    <location>
        <begin position="20"/>
        <end position="305"/>
    </location>
</feature>
<proteinExistence type="predicted"/>
<gene>
    <name evidence="2" type="ORF">QQ020_08780</name>
</gene>
<dbReference type="RefSeq" id="WP_346757468.1">
    <property type="nucleotide sequence ID" value="NZ_JAUJEB010000001.1"/>
</dbReference>
<comment type="caution">
    <text evidence="2">The sequence shown here is derived from an EMBL/GenBank/DDBJ whole genome shotgun (WGS) entry which is preliminary data.</text>
</comment>
<sequence length="305" mass="34940">MKKVLPILIALLFATGARAQELNANVVVNLGPQVQTTERTVFTDMENAFTQFLNNRKWTNDNFNVEERIDCNLIISIEKMNSVSSFEAAVQIQSARPIYNSNYQSILLNMAQNYADNNWDFDYVTSQPLEFNENSLQNNITAMLAYYAYVIIGIDFDSFSRLGGTKYFEKARNIANNADQQFGGNGWKQFVSPPRNRYWLVENFNNPQLQSAREAIYDYHRLGLDTFDQSPDESRKTILEALKKIQTANRANPNAYIVTLFLFAKADELINIFSQGDLGTRRQAYDLLVQLQPTKTAEFQKILSN</sequence>
<name>A0ABT8L353_9BACT</name>
<dbReference type="InterPro" id="IPR032274">
    <property type="entry name" value="DUF4835"/>
</dbReference>
<evidence type="ECO:0000256" key="1">
    <source>
        <dbReference type="SAM" id="SignalP"/>
    </source>
</evidence>
<keyword evidence="1" id="KW-0732">Signal</keyword>
<evidence type="ECO:0000313" key="2">
    <source>
        <dbReference type="EMBL" id="MDN5212144.1"/>
    </source>
</evidence>
<feature type="signal peptide" evidence="1">
    <location>
        <begin position="1"/>
        <end position="19"/>
    </location>
</feature>
<reference evidence="2" key="1">
    <citation type="submission" date="2023-06" db="EMBL/GenBank/DDBJ databases">
        <title>Genomic of Agaribacillus aureum.</title>
        <authorList>
            <person name="Wang G."/>
        </authorList>
    </citation>
    <scope>NUCLEOTIDE SEQUENCE</scope>
    <source>
        <strain evidence="2">BMA12</strain>
    </source>
</reference>
<evidence type="ECO:0000313" key="3">
    <source>
        <dbReference type="Proteomes" id="UP001172083"/>
    </source>
</evidence>
<dbReference type="Proteomes" id="UP001172083">
    <property type="component" value="Unassembled WGS sequence"/>
</dbReference>